<feature type="domain" description="DUF7933" evidence="3">
    <location>
        <begin position="250"/>
        <end position="362"/>
    </location>
</feature>
<keyword evidence="1" id="KW-0812">Transmembrane</keyword>
<sequence length="409" mass="41498">MLSSLAAGLVMLAAQGPVPAQAGTPNSPGTPRTPRPLYVEDFENGQGSAAVMLDGYTGAAPGHLRYTADPAWLGYCNGVIASPLQPPVNPPFSGCGDVGSWNDVRMIAGALGQWAGGDGASNHVVSAYTWNDPGAGKVEFESVSPVPLAVTNRFITFSVDAAAVNCHVFHPLLRFFLLDGATAISTSASPIDPCDNPGTVIGVTSVGTYTADNPTLFTGSSIGIRMINEQGSGFGNDGAFDNVRILDVTPRLDQTLSPAAEGNDLPATLTLTVTNTTDLAAKAGWSFAEHLPAGLRVADASDAATTCPGGTLTAQPGSTSITVNGNLSAGQASCTVTVKVAATPGTYQVCAGNATNLIGLDPPGCSAVTFAGLAVTGVALTSLVATGTALLVLGAVLLWVRRRRIQFVA</sequence>
<keyword evidence="1" id="KW-0472">Membrane</keyword>
<gene>
    <name evidence="4" type="ORF">Pfl04_45010</name>
</gene>
<evidence type="ECO:0000313" key="4">
    <source>
        <dbReference type="EMBL" id="GIG76097.1"/>
    </source>
</evidence>
<comment type="caution">
    <text evidence="4">The sequence shown here is derived from an EMBL/GenBank/DDBJ whole genome shotgun (WGS) entry which is preliminary data.</text>
</comment>
<evidence type="ECO:0000256" key="2">
    <source>
        <dbReference type="SAM" id="SignalP"/>
    </source>
</evidence>
<dbReference type="InterPro" id="IPR057693">
    <property type="entry name" value="DUF7933"/>
</dbReference>
<dbReference type="AlphaFoldDB" id="A0A8J3PNK4"/>
<dbReference type="Pfam" id="PF25564">
    <property type="entry name" value="DUF7933"/>
    <property type="match status" value="1"/>
</dbReference>
<proteinExistence type="predicted"/>
<keyword evidence="5" id="KW-1185">Reference proteome</keyword>
<name>A0A8J3PNK4_9ACTN</name>
<evidence type="ECO:0000313" key="5">
    <source>
        <dbReference type="Proteomes" id="UP000653674"/>
    </source>
</evidence>
<protein>
    <recommendedName>
        <fullName evidence="3">DUF7933 domain-containing protein</fullName>
    </recommendedName>
</protein>
<reference evidence="4" key="1">
    <citation type="submission" date="2021-01" db="EMBL/GenBank/DDBJ databases">
        <title>Whole genome shotgun sequence of Planosporangium flavigriseum NBRC 105377.</title>
        <authorList>
            <person name="Komaki H."/>
            <person name="Tamura T."/>
        </authorList>
    </citation>
    <scope>NUCLEOTIDE SEQUENCE</scope>
    <source>
        <strain evidence="4">NBRC 105377</strain>
    </source>
</reference>
<accession>A0A8J3PNK4</accession>
<dbReference type="EMBL" id="BONU01000044">
    <property type="protein sequence ID" value="GIG76097.1"/>
    <property type="molecule type" value="Genomic_DNA"/>
</dbReference>
<feature type="chain" id="PRO_5035197313" description="DUF7933 domain-containing protein" evidence="2">
    <location>
        <begin position="23"/>
        <end position="409"/>
    </location>
</feature>
<keyword evidence="1" id="KW-1133">Transmembrane helix</keyword>
<evidence type="ECO:0000259" key="3">
    <source>
        <dbReference type="Pfam" id="PF25564"/>
    </source>
</evidence>
<keyword evidence="2" id="KW-0732">Signal</keyword>
<feature type="signal peptide" evidence="2">
    <location>
        <begin position="1"/>
        <end position="22"/>
    </location>
</feature>
<evidence type="ECO:0000256" key="1">
    <source>
        <dbReference type="SAM" id="Phobius"/>
    </source>
</evidence>
<feature type="transmembrane region" description="Helical" evidence="1">
    <location>
        <begin position="370"/>
        <end position="400"/>
    </location>
</feature>
<dbReference type="RefSeq" id="WP_168077874.1">
    <property type="nucleotide sequence ID" value="NZ_BAAAQJ010000030.1"/>
</dbReference>
<organism evidence="4 5">
    <name type="scientific">Planosporangium flavigriseum</name>
    <dbReference type="NCBI Taxonomy" id="373681"/>
    <lineage>
        <taxon>Bacteria</taxon>
        <taxon>Bacillati</taxon>
        <taxon>Actinomycetota</taxon>
        <taxon>Actinomycetes</taxon>
        <taxon>Micromonosporales</taxon>
        <taxon>Micromonosporaceae</taxon>
        <taxon>Planosporangium</taxon>
    </lineage>
</organism>
<dbReference type="Proteomes" id="UP000653674">
    <property type="component" value="Unassembled WGS sequence"/>
</dbReference>